<reference evidence="1" key="2">
    <citation type="journal article" date="2015" name="Fish Shellfish Immunol.">
        <title>Early steps in the European eel (Anguilla anguilla)-Vibrio vulnificus interaction in the gills: Role of the RtxA13 toxin.</title>
        <authorList>
            <person name="Callol A."/>
            <person name="Pajuelo D."/>
            <person name="Ebbesson L."/>
            <person name="Teles M."/>
            <person name="MacKenzie S."/>
            <person name="Amaro C."/>
        </authorList>
    </citation>
    <scope>NUCLEOTIDE SEQUENCE</scope>
</reference>
<protein>
    <recommendedName>
        <fullName evidence="2">Reverse transcriptase domain-containing protein</fullName>
    </recommendedName>
</protein>
<evidence type="ECO:0000313" key="1">
    <source>
        <dbReference type="EMBL" id="JAH80512.1"/>
    </source>
</evidence>
<dbReference type="EMBL" id="GBXM01028065">
    <property type="protein sequence ID" value="JAH80512.1"/>
    <property type="molecule type" value="Transcribed_RNA"/>
</dbReference>
<reference evidence="1" key="1">
    <citation type="submission" date="2014-11" db="EMBL/GenBank/DDBJ databases">
        <authorList>
            <person name="Amaro Gonzalez C."/>
        </authorList>
    </citation>
    <scope>NUCLEOTIDE SEQUENCE</scope>
</reference>
<organism evidence="1">
    <name type="scientific">Anguilla anguilla</name>
    <name type="common">European freshwater eel</name>
    <name type="synonym">Muraena anguilla</name>
    <dbReference type="NCBI Taxonomy" id="7936"/>
    <lineage>
        <taxon>Eukaryota</taxon>
        <taxon>Metazoa</taxon>
        <taxon>Chordata</taxon>
        <taxon>Craniata</taxon>
        <taxon>Vertebrata</taxon>
        <taxon>Euteleostomi</taxon>
        <taxon>Actinopterygii</taxon>
        <taxon>Neopterygii</taxon>
        <taxon>Teleostei</taxon>
        <taxon>Anguilliformes</taxon>
        <taxon>Anguillidae</taxon>
        <taxon>Anguilla</taxon>
    </lineage>
</organism>
<name>A0A0E9VR75_ANGAN</name>
<accession>A0A0E9VR75</accession>
<proteinExistence type="predicted"/>
<dbReference type="AlphaFoldDB" id="A0A0E9VR75"/>
<evidence type="ECO:0008006" key="2">
    <source>
        <dbReference type="Google" id="ProtNLM"/>
    </source>
</evidence>
<sequence>MMDQDKTVLDKQLSVEEMLEAVRSMRSGKTPGPNGIPIEIHKLFPDKLLPLY</sequence>